<reference evidence="1" key="1">
    <citation type="journal article" date="2014" name="Front. Microbiol.">
        <title>High frequency of phylogenetically diverse reductive dehalogenase-homologous genes in deep subseafloor sedimentary metagenomes.</title>
        <authorList>
            <person name="Kawai M."/>
            <person name="Futagami T."/>
            <person name="Toyoda A."/>
            <person name="Takaki Y."/>
            <person name="Nishi S."/>
            <person name="Hori S."/>
            <person name="Arai W."/>
            <person name="Tsubouchi T."/>
            <person name="Morono Y."/>
            <person name="Uchiyama I."/>
            <person name="Ito T."/>
            <person name="Fujiyama A."/>
            <person name="Inagaki F."/>
            <person name="Takami H."/>
        </authorList>
    </citation>
    <scope>NUCLEOTIDE SEQUENCE</scope>
    <source>
        <strain evidence="1">Expedition CK06-06</strain>
    </source>
</reference>
<organism evidence="1">
    <name type="scientific">marine sediment metagenome</name>
    <dbReference type="NCBI Taxonomy" id="412755"/>
    <lineage>
        <taxon>unclassified sequences</taxon>
        <taxon>metagenomes</taxon>
        <taxon>ecological metagenomes</taxon>
    </lineage>
</organism>
<accession>X1VJE2</accession>
<dbReference type="EMBL" id="BARW01036578">
    <property type="protein sequence ID" value="GAJ18972.1"/>
    <property type="molecule type" value="Genomic_DNA"/>
</dbReference>
<dbReference type="AlphaFoldDB" id="X1VJE2"/>
<proteinExistence type="predicted"/>
<name>X1VJE2_9ZZZZ</name>
<gene>
    <name evidence="1" type="ORF">S12H4_56740</name>
</gene>
<feature type="non-terminal residue" evidence="1">
    <location>
        <position position="52"/>
    </location>
</feature>
<comment type="caution">
    <text evidence="1">The sequence shown here is derived from an EMBL/GenBank/DDBJ whole genome shotgun (WGS) entry which is preliminary data.</text>
</comment>
<sequence>MPTWAKYSDGVEVEENIFRTAAKYASDGTMDVFASDQHNSYLKLTTAYLKHV</sequence>
<evidence type="ECO:0000313" key="1">
    <source>
        <dbReference type="EMBL" id="GAJ18972.1"/>
    </source>
</evidence>
<protein>
    <submittedName>
        <fullName evidence="1">Uncharacterized protein</fullName>
    </submittedName>
</protein>